<comment type="subunit">
    <text evidence="5">NDH-1 is composed of 14 different subunits. Subunits NuoA, H, J, K, L, M, N constitute the membrane sector of the complex.</text>
</comment>
<evidence type="ECO:0000256" key="2">
    <source>
        <dbReference type="ARBA" id="ARBA00022692"/>
    </source>
</evidence>
<feature type="transmembrane region" description="Helical" evidence="5">
    <location>
        <begin position="309"/>
        <end position="330"/>
    </location>
</feature>
<dbReference type="GO" id="GO:0042773">
    <property type="term" value="P:ATP synthesis coupled electron transport"/>
    <property type="evidence" value="ECO:0007669"/>
    <property type="project" value="InterPro"/>
</dbReference>
<gene>
    <name evidence="5 8" type="primary">nuoN</name>
    <name evidence="8" type="ORF">FJR48_10370</name>
</gene>
<feature type="transmembrane region" description="Helical" evidence="5">
    <location>
        <begin position="473"/>
        <end position="492"/>
    </location>
</feature>
<keyword evidence="5" id="KW-0830">Ubiquinone</keyword>
<accession>A0A5P8P2Z6</accession>
<dbReference type="EMBL" id="CP043617">
    <property type="protein sequence ID" value="QFR50108.1"/>
    <property type="molecule type" value="Genomic_DNA"/>
</dbReference>
<feature type="transmembrane region" description="Helical" evidence="5">
    <location>
        <begin position="336"/>
        <end position="356"/>
    </location>
</feature>
<feature type="transmembrane region" description="Helical" evidence="5">
    <location>
        <begin position="12"/>
        <end position="35"/>
    </location>
</feature>
<keyword evidence="8" id="KW-0560">Oxidoreductase</keyword>
<dbReference type="HAMAP" id="MF_00445">
    <property type="entry name" value="NDH1_NuoN_1"/>
    <property type="match status" value="1"/>
</dbReference>
<protein>
    <recommendedName>
        <fullName evidence="5">NADH-quinone oxidoreductase subunit N</fullName>
        <ecNumber evidence="5">7.1.1.-</ecNumber>
    </recommendedName>
    <alternativeName>
        <fullName evidence="5">NADH dehydrogenase I subunit N</fullName>
    </alternativeName>
    <alternativeName>
        <fullName evidence="5">NDH-1 subunit N</fullName>
    </alternativeName>
</protein>
<evidence type="ECO:0000313" key="9">
    <source>
        <dbReference type="Proteomes" id="UP000326944"/>
    </source>
</evidence>
<dbReference type="AlphaFoldDB" id="A0A5P8P2Z6"/>
<feature type="transmembrane region" description="Helical" evidence="5">
    <location>
        <begin position="114"/>
        <end position="132"/>
    </location>
</feature>
<dbReference type="InterPro" id="IPR001750">
    <property type="entry name" value="ND/Mrp_TM"/>
</dbReference>
<feature type="domain" description="NADH:quinone oxidoreductase/Mrp antiporter transmembrane" evidence="7">
    <location>
        <begin position="135"/>
        <end position="433"/>
    </location>
</feature>
<dbReference type="NCBIfam" id="NF004444">
    <property type="entry name" value="PRK05777.2-2"/>
    <property type="match status" value="1"/>
</dbReference>
<evidence type="ECO:0000313" key="8">
    <source>
        <dbReference type="EMBL" id="QFR50108.1"/>
    </source>
</evidence>
<dbReference type="InterPro" id="IPR010096">
    <property type="entry name" value="NADH-Q_OxRdtase_suN/2"/>
</dbReference>
<comment type="function">
    <text evidence="5">NDH-1 shuttles electrons from NADH, via FMN and iron-sulfur (Fe-S) centers, to quinones in the respiratory chain. The immediate electron acceptor for the enzyme in this species is believed to be ubiquinone. Couples the redox reaction to proton translocation (for every two electrons transferred, four hydrogen ions are translocated across the cytoplasmic membrane), and thus conserves the redox energy in a proton gradient.</text>
</comment>
<keyword evidence="5" id="KW-1278">Translocase</keyword>
<evidence type="ECO:0000259" key="7">
    <source>
        <dbReference type="Pfam" id="PF00361"/>
    </source>
</evidence>
<feature type="transmembrane region" description="Helical" evidence="5">
    <location>
        <begin position="247"/>
        <end position="266"/>
    </location>
</feature>
<feature type="transmembrane region" description="Helical" evidence="5">
    <location>
        <begin position="212"/>
        <end position="235"/>
    </location>
</feature>
<dbReference type="KEGG" id="sulg:FJR48_10370"/>
<evidence type="ECO:0000256" key="6">
    <source>
        <dbReference type="RuleBase" id="RU000320"/>
    </source>
</evidence>
<dbReference type="GO" id="GO:0012505">
    <property type="term" value="C:endomembrane system"/>
    <property type="evidence" value="ECO:0007669"/>
    <property type="project" value="UniProtKB-SubCell"/>
</dbReference>
<keyword evidence="4 5" id="KW-0472">Membrane</keyword>
<feature type="transmembrane region" description="Helical" evidence="5">
    <location>
        <begin position="138"/>
        <end position="158"/>
    </location>
</feature>
<dbReference type="GO" id="GO:0005886">
    <property type="term" value="C:plasma membrane"/>
    <property type="evidence" value="ECO:0007669"/>
    <property type="project" value="UniProtKB-SubCell"/>
</dbReference>
<dbReference type="Proteomes" id="UP000326944">
    <property type="component" value="Chromosome"/>
</dbReference>
<organism evidence="8 9">
    <name type="scientific">Sulfurimonas lithotrophica</name>
    <dbReference type="NCBI Taxonomy" id="2590022"/>
    <lineage>
        <taxon>Bacteria</taxon>
        <taxon>Pseudomonadati</taxon>
        <taxon>Campylobacterota</taxon>
        <taxon>Epsilonproteobacteria</taxon>
        <taxon>Campylobacterales</taxon>
        <taxon>Sulfurimonadaceae</taxon>
        <taxon>Sulfurimonas</taxon>
    </lineage>
</organism>
<dbReference type="GO" id="GO:0008137">
    <property type="term" value="F:NADH dehydrogenase (ubiquinone) activity"/>
    <property type="evidence" value="ECO:0007669"/>
    <property type="project" value="InterPro"/>
</dbReference>
<comment type="subcellular location">
    <subcellularLocation>
        <location evidence="5">Cell membrane</location>
        <topology evidence="5">Multi-pass membrane protein</topology>
    </subcellularLocation>
    <subcellularLocation>
        <location evidence="1">Endomembrane system</location>
        <topology evidence="1">Multi-pass membrane protein</topology>
    </subcellularLocation>
    <subcellularLocation>
        <location evidence="6">Membrane</location>
        <topology evidence="6">Multi-pass membrane protein</topology>
    </subcellularLocation>
</comment>
<evidence type="ECO:0000256" key="5">
    <source>
        <dbReference type="HAMAP-Rule" id="MF_00445"/>
    </source>
</evidence>
<reference evidence="8 9" key="1">
    <citation type="submission" date="2019-09" db="EMBL/GenBank/DDBJ databases">
        <title>Sulfurimonas gotlandica sp. nov., a chemoautotrophic and psychrotolerant epsilonproteobacterium isolated from a pelagic redoxcline, and an emended description of the genus Sulfurimonas.</title>
        <authorList>
            <person name="Wang S."/>
            <person name="Jiang L."/>
            <person name="Shao S."/>
        </authorList>
    </citation>
    <scope>NUCLEOTIDE SEQUENCE [LARGE SCALE GENOMIC DNA]</scope>
    <source>
        <strain evidence="8 9">GYSZ_1</strain>
    </source>
</reference>
<dbReference type="EC" id="7.1.1.-" evidence="5"/>
<evidence type="ECO:0000256" key="4">
    <source>
        <dbReference type="ARBA" id="ARBA00023136"/>
    </source>
</evidence>
<keyword evidence="5" id="KW-0520">NAD</keyword>
<dbReference type="Pfam" id="PF00361">
    <property type="entry name" value="Proton_antipo_M"/>
    <property type="match status" value="1"/>
</dbReference>
<dbReference type="OrthoDB" id="9768329at2"/>
<keyword evidence="2 5" id="KW-0812">Transmembrane</keyword>
<comment type="catalytic activity">
    <reaction evidence="5">
        <text>a quinone + NADH + 5 H(+)(in) = a quinol + NAD(+) + 4 H(+)(out)</text>
        <dbReference type="Rhea" id="RHEA:57888"/>
        <dbReference type="ChEBI" id="CHEBI:15378"/>
        <dbReference type="ChEBI" id="CHEBI:24646"/>
        <dbReference type="ChEBI" id="CHEBI:57540"/>
        <dbReference type="ChEBI" id="CHEBI:57945"/>
        <dbReference type="ChEBI" id="CHEBI:132124"/>
    </reaction>
</comment>
<keyword evidence="5" id="KW-0813">Transport</keyword>
<keyword evidence="5" id="KW-0874">Quinone</keyword>
<feature type="transmembrane region" description="Helical" evidence="5">
    <location>
        <begin position="418"/>
        <end position="439"/>
    </location>
</feature>
<feature type="transmembrane region" description="Helical" evidence="5">
    <location>
        <begin position="80"/>
        <end position="102"/>
    </location>
</feature>
<keyword evidence="9" id="KW-1185">Reference proteome</keyword>
<feature type="transmembrane region" description="Helical" evidence="5">
    <location>
        <begin position="384"/>
        <end position="406"/>
    </location>
</feature>
<feature type="transmembrane region" description="Helical" evidence="5">
    <location>
        <begin position="42"/>
        <end position="60"/>
    </location>
</feature>
<proteinExistence type="inferred from homology"/>
<dbReference type="NCBIfam" id="TIGR01770">
    <property type="entry name" value="NDH_I_N"/>
    <property type="match status" value="1"/>
</dbReference>
<evidence type="ECO:0000256" key="3">
    <source>
        <dbReference type="ARBA" id="ARBA00022989"/>
    </source>
</evidence>
<name>A0A5P8P2Z6_9BACT</name>
<dbReference type="GO" id="GO:0050136">
    <property type="term" value="F:NADH dehydrogenase (quinone) (non-electrogenic) activity"/>
    <property type="evidence" value="ECO:0007669"/>
    <property type="project" value="UniProtKB-UniRule"/>
</dbReference>
<evidence type="ECO:0000256" key="1">
    <source>
        <dbReference type="ARBA" id="ARBA00004127"/>
    </source>
</evidence>
<keyword evidence="3 5" id="KW-1133">Transmembrane helix</keyword>
<dbReference type="GO" id="GO:0048038">
    <property type="term" value="F:quinone binding"/>
    <property type="evidence" value="ECO:0007669"/>
    <property type="project" value="UniProtKB-KW"/>
</dbReference>
<comment type="similarity">
    <text evidence="5">Belongs to the complex I subunit 2 family.</text>
</comment>
<sequence>MSPVNVSMESLNLVTLAPMLTPIVGALLILIVDLFKGGLDKSLYVMLSFLFLIIDFGLLLDSASVFSEAGTMMGVFDVMLIDGLAIISQFIIVGASLLFIALALTPKRFHEFSYPEFFALFLFMIGGFQFMVATDNLILVFVGLETASLALYTMIAMHNRDKSFEAAVKYFTMGALAAGFFSFGAMVFYALTGSVEINQIAAVLNANNYADIGYVLVGVAFILASFGFKLSMVPFHTWTPDVYEGSSAALAGYMSIVPKIAGFVVAMRIFEFLIHSGIVWLEVVLYIVVVVTMTAANIWALVQDDVKRMLAYSSISHAGFVMAAILIGTTQANSALFLYWILFSFTNLGSFSMLWISRQKNLPSYQSSDHTFEKFSGMIKTSPVAASIMALFMLSLAGLPPFALFWGKMYMISSAVNADYKVLALVMALNSAIAGYYYLKLIVYMFMKEPSAQSISSSGKIYVANASTSLKTIIGFAAVGTIFAFIAINPILEFVTSFVYNSGY</sequence>
<feature type="transmembrane region" description="Helical" evidence="5">
    <location>
        <begin position="278"/>
        <end position="302"/>
    </location>
</feature>
<dbReference type="PANTHER" id="PTHR22773">
    <property type="entry name" value="NADH DEHYDROGENASE"/>
    <property type="match status" value="1"/>
</dbReference>
<keyword evidence="5" id="KW-1003">Cell membrane</keyword>
<dbReference type="RefSeq" id="WP_152308056.1">
    <property type="nucleotide sequence ID" value="NZ_CP043617.1"/>
</dbReference>
<feature type="transmembrane region" description="Helical" evidence="5">
    <location>
        <begin position="170"/>
        <end position="192"/>
    </location>
</feature>